<feature type="transmembrane region" description="Helical" evidence="1">
    <location>
        <begin position="92"/>
        <end position="119"/>
    </location>
</feature>
<dbReference type="InterPro" id="IPR031720">
    <property type="entry name" value="DUF4728"/>
</dbReference>
<dbReference type="PANTHER" id="PTHR34609">
    <property type="entry name" value="GEO08273P1-RELATED"/>
    <property type="match status" value="1"/>
</dbReference>
<feature type="transmembrane region" description="Helical" evidence="1">
    <location>
        <begin position="125"/>
        <end position="147"/>
    </location>
</feature>
<protein>
    <submittedName>
        <fullName evidence="3">Uncharacterized protein LOC103512918</fullName>
    </submittedName>
</protein>
<dbReference type="InterPro" id="IPR053077">
    <property type="entry name" value="MARVEL_domain_protein_3"/>
</dbReference>
<dbReference type="AlphaFoldDB" id="A0A1S3D778"/>
<accession>A0A1S3D778</accession>
<dbReference type="OMA" id="VIVECEK"/>
<keyword evidence="1" id="KW-0472">Membrane</keyword>
<dbReference type="RefSeq" id="XP_008475934.1">
    <property type="nucleotide sequence ID" value="XM_008477712.3"/>
</dbReference>
<proteinExistence type="predicted"/>
<keyword evidence="2" id="KW-1185">Reference proteome</keyword>
<sequence length="165" mass="18195">MAFSFESTKTLNSCCCGCSLRTGAIIIAVLAIIHAVFSLLEEFMPKKAKPGKMKVQEQDPAEHIGYIIGYIVSLVVAIILLIGILKRSRKLMLPWLIVSVISVVIALIYVAFVVILLFIKVDPLMALAGLIGGLIGVAIFVYLWLVVHSYYIHLKEEEPRVRSPA</sequence>
<evidence type="ECO:0000256" key="1">
    <source>
        <dbReference type="SAM" id="Phobius"/>
    </source>
</evidence>
<dbReference type="Pfam" id="PF15860">
    <property type="entry name" value="DUF4728"/>
    <property type="match status" value="1"/>
</dbReference>
<evidence type="ECO:0000313" key="2">
    <source>
        <dbReference type="Proteomes" id="UP000079169"/>
    </source>
</evidence>
<dbReference type="PANTHER" id="PTHR34609:SF17">
    <property type="entry name" value="GEO08273P1-RELATED"/>
    <property type="match status" value="1"/>
</dbReference>
<dbReference type="PaxDb" id="121845-A0A1S3D778"/>
<keyword evidence="1" id="KW-1133">Transmembrane helix</keyword>
<dbReference type="KEGG" id="dci:103512918"/>
<name>A0A1S3D778_DIACI</name>
<feature type="transmembrane region" description="Helical" evidence="1">
    <location>
        <begin position="63"/>
        <end position="85"/>
    </location>
</feature>
<feature type="transmembrane region" description="Helical" evidence="1">
    <location>
        <begin position="20"/>
        <end position="40"/>
    </location>
</feature>
<dbReference type="GeneID" id="103512918"/>
<keyword evidence="1" id="KW-0812">Transmembrane</keyword>
<dbReference type="STRING" id="121845.A0A1S3D778"/>
<gene>
    <name evidence="3" type="primary">LOC103512918</name>
</gene>
<organism evidence="2 3">
    <name type="scientific">Diaphorina citri</name>
    <name type="common">Asian citrus psyllid</name>
    <dbReference type="NCBI Taxonomy" id="121845"/>
    <lineage>
        <taxon>Eukaryota</taxon>
        <taxon>Metazoa</taxon>
        <taxon>Ecdysozoa</taxon>
        <taxon>Arthropoda</taxon>
        <taxon>Hexapoda</taxon>
        <taxon>Insecta</taxon>
        <taxon>Pterygota</taxon>
        <taxon>Neoptera</taxon>
        <taxon>Paraneoptera</taxon>
        <taxon>Hemiptera</taxon>
        <taxon>Sternorrhyncha</taxon>
        <taxon>Psylloidea</taxon>
        <taxon>Psyllidae</taxon>
        <taxon>Diaphorininae</taxon>
        <taxon>Diaphorina</taxon>
    </lineage>
</organism>
<evidence type="ECO:0000313" key="3">
    <source>
        <dbReference type="RefSeq" id="XP_008475934.1"/>
    </source>
</evidence>
<dbReference type="Proteomes" id="UP000079169">
    <property type="component" value="Unplaced"/>
</dbReference>
<reference evidence="3" key="1">
    <citation type="submission" date="2025-08" db="UniProtKB">
        <authorList>
            <consortium name="RefSeq"/>
        </authorList>
    </citation>
    <scope>IDENTIFICATION</scope>
</reference>